<gene>
    <name evidence="1" type="ORF">F511_38319</name>
</gene>
<organism evidence="1 2">
    <name type="scientific">Dorcoceras hygrometricum</name>
    <dbReference type="NCBI Taxonomy" id="472368"/>
    <lineage>
        <taxon>Eukaryota</taxon>
        <taxon>Viridiplantae</taxon>
        <taxon>Streptophyta</taxon>
        <taxon>Embryophyta</taxon>
        <taxon>Tracheophyta</taxon>
        <taxon>Spermatophyta</taxon>
        <taxon>Magnoliopsida</taxon>
        <taxon>eudicotyledons</taxon>
        <taxon>Gunneridae</taxon>
        <taxon>Pentapetalae</taxon>
        <taxon>asterids</taxon>
        <taxon>lamiids</taxon>
        <taxon>Lamiales</taxon>
        <taxon>Gesneriaceae</taxon>
        <taxon>Didymocarpoideae</taxon>
        <taxon>Trichosporeae</taxon>
        <taxon>Loxocarpinae</taxon>
        <taxon>Dorcoceras</taxon>
    </lineage>
</organism>
<dbReference type="Proteomes" id="UP000250235">
    <property type="component" value="Unassembled WGS sequence"/>
</dbReference>
<dbReference type="AlphaFoldDB" id="A0A2Z7AFM5"/>
<reference evidence="1 2" key="1">
    <citation type="journal article" date="2015" name="Proc. Natl. Acad. Sci. U.S.A.">
        <title>The resurrection genome of Boea hygrometrica: A blueprint for survival of dehydration.</title>
        <authorList>
            <person name="Xiao L."/>
            <person name="Yang G."/>
            <person name="Zhang L."/>
            <person name="Yang X."/>
            <person name="Zhao S."/>
            <person name="Ji Z."/>
            <person name="Zhou Q."/>
            <person name="Hu M."/>
            <person name="Wang Y."/>
            <person name="Chen M."/>
            <person name="Xu Y."/>
            <person name="Jin H."/>
            <person name="Xiao X."/>
            <person name="Hu G."/>
            <person name="Bao F."/>
            <person name="Hu Y."/>
            <person name="Wan P."/>
            <person name="Li L."/>
            <person name="Deng X."/>
            <person name="Kuang T."/>
            <person name="Xiang C."/>
            <person name="Zhu J.K."/>
            <person name="Oliver M.J."/>
            <person name="He Y."/>
        </authorList>
    </citation>
    <scope>NUCLEOTIDE SEQUENCE [LARGE SCALE GENOMIC DNA]</scope>
    <source>
        <strain evidence="2">cv. XS01</strain>
    </source>
</reference>
<proteinExistence type="predicted"/>
<evidence type="ECO:0000313" key="2">
    <source>
        <dbReference type="Proteomes" id="UP000250235"/>
    </source>
</evidence>
<keyword evidence="2" id="KW-1185">Reference proteome</keyword>
<dbReference type="EMBL" id="KV017566">
    <property type="protein sequence ID" value="KZV18024.1"/>
    <property type="molecule type" value="Genomic_DNA"/>
</dbReference>
<protein>
    <submittedName>
        <fullName evidence="1">Uncharacterized protein</fullName>
    </submittedName>
</protein>
<accession>A0A2Z7AFM5</accession>
<name>A0A2Z7AFM5_9LAMI</name>
<evidence type="ECO:0000313" key="1">
    <source>
        <dbReference type="EMBL" id="KZV18024.1"/>
    </source>
</evidence>
<sequence length="110" mass="12007">MRSVIVSHGPGSNPMGNAICNAILLQSFPVLQIFGLQYLDRHCPPSSDVLPLNLTAVDIGNPVHDQNRESFVSLHYNALTNSARRILLEKLGRNDFRRRGGGGGRRTTAA</sequence>